<dbReference type="SUPFAM" id="SSF53383">
    <property type="entry name" value="PLP-dependent transferases"/>
    <property type="match status" value="1"/>
</dbReference>
<evidence type="ECO:0008006" key="4">
    <source>
        <dbReference type="Google" id="ProtNLM"/>
    </source>
</evidence>
<dbReference type="InterPro" id="IPR015421">
    <property type="entry name" value="PyrdxlP-dep_Trfase_major"/>
</dbReference>
<sequence length="364" mass="37631">MASQKTIDLGAQHLPVGSAADQLRALADAAEATGYAFDTYGAGDGLNAFEAKVAAMLGKEAGLFVATGTMAQQSVLRAATWVHGLGSKPKVFVHGTSHLVHQDCLRDGAEQAKKFARHAAVNLPDFDAAALGSFDRVIQLRDVVTAFYVPGAERNAAVLAELFDTVYVSFYKGVGALASAMVLGSAAIVAKVRREVAIHGGKLHTAGPLALSAELALAKSAGAFAPRFERLRAMVAVVSAAAADAGVAVEFDPPVPESAMVHCYLPGRAEDLERLHAAAAAATGVTLWNKLRGPGHARDGTWSYFEWSAGPGNVAATDDDVTRGWAHFLALCKAELPAPAPAAEPETEVPPEPPAAEPPAAAAA</sequence>
<dbReference type="Proteomes" id="UP001363151">
    <property type="component" value="Unassembled WGS sequence"/>
</dbReference>
<proteinExistence type="predicted"/>
<dbReference type="EMBL" id="JBBJCI010000286">
    <property type="protein sequence ID" value="KAK7236218.1"/>
    <property type="molecule type" value="Genomic_DNA"/>
</dbReference>
<accession>A0ABR1FR69</accession>
<dbReference type="Gene3D" id="3.90.1150.10">
    <property type="entry name" value="Aspartate Aminotransferase, domain 1"/>
    <property type="match status" value="1"/>
</dbReference>
<dbReference type="PANTHER" id="PTHR48097">
    <property type="entry name" value="L-THREONINE ALDOLASE-RELATED"/>
    <property type="match status" value="1"/>
</dbReference>
<dbReference type="InterPro" id="IPR015424">
    <property type="entry name" value="PyrdxlP-dep_Trfase"/>
</dbReference>
<keyword evidence="3" id="KW-1185">Reference proteome</keyword>
<evidence type="ECO:0000313" key="2">
    <source>
        <dbReference type="EMBL" id="KAK7236218.1"/>
    </source>
</evidence>
<feature type="region of interest" description="Disordered" evidence="1">
    <location>
        <begin position="339"/>
        <end position="364"/>
    </location>
</feature>
<dbReference type="Gene3D" id="3.40.640.10">
    <property type="entry name" value="Type I PLP-dependent aspartate aminotransferase-like (Major domain)"/>
    <property type="match status" value="2"/>
</dbReference>
<name>A0ABR1FR69_AURAN</name>
<evidence type="ECO:0000313" key="3">
    <source>
        <dbReference type="Proteomes" id="UP001363151"/>
    </source>
</evidence>
<dbReference type="InterPro" id="IPR015422">
    <property type="entry name" value="PyrdxlP-dep_Trfase_small"/>
</dbReference>
<comment type="caution">
    <text evidence="2">The sequence shown here is derived from an EMBL/GenBank/DDBJ whole genome shotgun (WGS) entry which is preliminary data.</text>
</comment>
<feature type="compositionally biased region" description="Pro residues" evidence="1">
    <location>
        <begin position="339"/>
        <end position="357"/>
    </location>
</feature>
<reference evidence="2 3" key="1">
    <citation type="submission" date="2024-03" db="EMBL/GenBank/DDBJ databases">
        <title>Aureococcus anophagefferens CCMP1851 and Kratosvirus quantuckense: Draft genome of a second virus-susceptible host strain in the model system.</title>
        <authorList>
            <person name="Chase E."/>
            <person name="Truchon A.R."/>
            <person name="Schepens W."/>
            <person name="Wilhelm S.W."/>
        </authorList>
    </citation>
    <scope>NUCLEOTIDE SEQUENCE [LARGE SCALE GENOMIC DNA]</scope>
    <source>
        <strain evidence="2 3">CCMP1851</strain>
    </source>
</reference>
<protein>
    <recommendedName>
        <fullName evidence="4">Aromatic amino acid beta-eliminating lyase/threonine aldolase domain-containing protein</fullName>
    </recommendedName>
</protein>
<gene>
    <name evidence="2" type="ORF">SO694_00060249</name>
</gene>
<dbReference type="PANTHER" id="PTHR48097:SF9">
    <property type="entry name" value="L-THREONINE ALDOLASE"/>
    <property type="match status" value="1"/>
</dbReference>
<organism evidence="2 3">
    <name type="scientific">Aureococcus anophagefferens</name>
    <name type="common">Harmful bloom alga</name>
    <dbReference type="NCBI Taxonomy" id="44056"/>
    <lineage>
        <taxon>Eukaryota</taxon>
        <taxon>Sar</taxon>
        <taxon>Stramenopiles</taxon>
        <taxon>Ochrophyta</taxon>
        <taxon>Pelagophyceae</taxon>
        <taxon>Pelagomonadales</taxon>
        <taxon>Pelagomonadaceae</taxon>
        <taxon>Aureococcus</taxon>
    </lineage>
</organism>
<evidence type="ECO:0000256" key="1">
    <source>
        <dbReference type="SAM" id="MobiDB-lite"/>
    </source>
</evidence>